<feature type="domain" description="Transglutaminase-like" evidence="1">
    <location>
        <begin position="47"/>
        <end position="153"/>
    </location>
</feature>
<dbReference type="SUPFAM" id="SSF54001">
    <property type="entry name" value="Cysteine proteinases"/>
    <property type="match status" value="1"/>
</dbReference>
<evidence type="ECO:0000259" key="1">
    <source>
        <dbReference type="Pfam" id="PF01841"/>
    </source>
</evidence>
<accession>X1R2W8</accession>
<dbReference type="Gene3D" id="3.10.620.30">
    <property type="match status" value="1"/>
</dbReference>
<name>X1R2W8_9ZZZZ</name>
<dbReference type="InterPro" id="IPR002931">
    <property type="entry name" value="Transglutaminase-like"/>
</dbReference>
<comment type="caution">
    <text evidence="2">The sequence shown here is derived from an EMBL/GenBank/DDBJ whole genome shotgun (WGS) entry which is preliminary data.</text>
</comment>
<feature type="non-terminal residue" evidence="2">
    <location>
        <position position="1"/>
    </location>
</feature>
<reference evidence="2" key="1">
    <citation type="journal article" date="2014" name="Front. Microbiol.">
        <title>High frequency of phylogenetically diverse reductive dehalogenase-homologous genes in deep subseafloor sedimentary metagenomes.</title>
        <authorList>
            <person name="Kawai M."/>
            <person name="Futagami T."/>
            <person name="Toyoda A."/>
            <person name="Takaki Y."/>
            <person name="Nishi S."/>
            <person name="Hori S."/>
            <person name="Arai W."/>
            <person name="Tsubouchi T."/>
            <person name="Morono Y."/>
            <person name="Uchiyama I."/>
            <person name="Ito T."/>
            <person name="Fujiyama A."/>
            <person name="Inagaki F."/>
            <person name="Takami H."/>
        </authorList>
    </citation>
    <scope>NUCLEOTIDE SEQUENCE</scope>
    <source>
        <strain evidence="2">Expedition CK06-06</strain>
    </source>
</reference>
<dbReference type="InterPro" id="IPR038765">
    <property type="entry name" value="Papain-like_cys_pep_sf"/>
</dbReference>
<organism evidence="2">
    <name type="scientific">marine sediment metagenome</name>
    <dbReference type="NCBI Taxonomy" id="412755"/>
    <lineage>
        <taxon>unclassified sequences</taxon>
        <taxon>metagenomes</taxon>
        <taxon>ecological metagenomes</taxon>
    </lineage>
</organism>
<protein>
    <recommendedName>
        <fullName evidence="1">Transglutaminase-like domain-containing protein</fullName>
    </recommendedName>
</protein>
<sequence length="182" mass="20660">HAIGKYNWPDLDSKYYSITGKHSYEDAKEQLDTIVIGLRPIGIYPPNDYGTIQYLLDLFRRYIRYEHDMNNVFRAPPETLGMRSGDCDDWSILASAAFADAGIPSAIVFVKSLDGTKAHAMVLVQSSENLPFCNYSDLTGFGLPSGRWYIVEPQYTLGDHLQNPHYCEEWRITAVVLVKSPY</sequence>
<proteinExistence type="predicted"/>
<gene>
    <name evidence="2" type="ORF">S06H3_52512</name>
</gene>
<dbReference type="EMBL" id="BARV01033403">
    <property type="protein sequence ID" value="GAI49929.1"/>
    <property type="molecule type" value="Genomic_DNA"/>
</dbReference>
<dbReference type="Pfam" id="PF01841">
    <property type="entry name" value="Transglut_core"/>
    <property type="match status" value="1"/>
</dbReference>
<dbReference type="AlphaFoldDB" id="X1R2W8"/>
<evidence type="ECO:0000313" key="2">
    <source>
        <dbReference type="EMBL" id="GAI49929.1"/>
    </source>
</evidence>